<protein>
    <submittedName>
        <fullName evidence="2">Uncharacterized protein</fullName>
    </submittedName>
</protein>
<keyword evidence="1" id="KW-0812">Transmembrane</keyword>
<keyword evidence="3" id="KW-1185">Reference proteome</keyword>
<dbReference type="AlphaFoldDB" id="A0A9P4KC83"/>
<gene>
    <name evidence="2" type="ORF">CC78DRAFT_567975</name>
</gene>
<feature type="transmembrane region" description="Helical" evidence="1">
    <location>
        <begin position="62"/>
        <end position="84"/>
    </location>
</feature>
<comment type="caution">
    <text evidence="2">The sequence shown here is derived from an EMBL/GenBank/DDBJ whole genome shotgun (WGS) entry which is preliminary data.</text>
</comment>
<evidence type="ECO:0000313" key="3">
    <source>
        <dbReference type="Proteomes" id="UP000800093"/>
    </source>
</evidence>
<dbReference type="Proteomes" id="UP000800093">
    <property type="component" value="Unassembled WGS sequence"/>
</dbReference>
<organism evidence="2 3">
    <name type="scientific">Lojkania enalia</name>
    <dbReference type="NCBI Taxonomy" id="147567"/>
    <lineage>
        <taxon>Eukaryota</taxon>
        <taxon>Fungi</taxon>
        <taxon>Dikarya</taxon>
        <taxon>Ascomycota</taxon>
        <taxon>Pezizomycotina</taxon>
        <taxon>Dothideomycetes</taxon>
        <taxon>Pleosporomycetidae</taxon>
        <taxon>Pleosporales</taxon>
        <taxon>Pleosporales incertae sedis</taxon>
        <taxon>Lojkania</taxon>
    </lineage>
</organism>
<keyword evidence="1" id="KW-0472">Membrane</keyword>
<dbReference type="EMBL" id="ML986612">
    <property type="protein sequence ID" value="KAF2264993.1"/>
    <property type="molecule type" value="Genomic_DNA"/>
</dbReference>
<accession>A0A9P4KC83</accession>
<sequence>MSSIISSLTDLVKSVFEVIWSFFTTAGHLAQRTLGFMLHIFEAAINVGIEFLKGLVELAGGIVQFVLGNILILGIIVAAFFGYLQYQRKQGNTVRVGNKKLN</sequence>
<keyword evidence="1" id="KW-1133">Transmembrane helix</keyword>
<proteinExistence type="predicted"/>
<reference evidence="3" key="1">
    <citation type="journal article" date="2020" name="Stud. Mycol.">
        <title>101 Dothideomycetes genomes: A test case for predicting lifestyles and emergence of pathogens.</title>
        <authorList>
            <person name="Haridas S."/>
            <person name="Albert R."/>
            <person name="Binder M."/>
            <person name="Bloem J."/>
            <person name="LaButti K."/>
            <person name="Salamov A."/>
            <person name="Andreopoulos B."/>
            <person name="Baker S."/>
            <person name="Barry K."/>
            <person name="Bills G."/>
            <person name="Bluhm B."/>
            <person name="Cannon C."/>
            <person name="Castanera R."/>
            <person name="Culley D."/>
            <person name="Daum C."/>
            <person name="Ezra D."/>
            <person name="Gonzalez J."/>
            <person name="Henrissat B."/>
            <person name="Kuo A."/>
            <person name="Liang C."/>
            <person name="Lipzen A."/>
            <person name="Lutzoni F."/>
            <person name="Magnuson J."/>
            <person name="Mondo S."/>
            <person name="Nolan M."/>
            <person name="Ohm R."/>
            <person name="Pangilinan J."/>
            <person name="Park H.-J."/>
            <person name="Ramirez L."/>
            <person name="Alfaro M."/>
            <person name="Sun H."/>
            <person name="Tritt A."/>
            <person name="Yoshinaga Y."/>
            <person name="Zwiers L.-H."/>
            <person name="Turgeon B."/>
            <person name="Goodwin S."/>
            <person name="Spatafora J."/>
            <person name="Crous P."/>
            <person name="Grigoriev I."/>
        </authorList>
    </citation>
    <scope>NUCLEOTIDE SEQUENCE [LARGE SCALE GENOMIC DNA]</scope>
    <source>
        <strain evidence="3">CBS 304.66</strain>
    </source>
</reference>
<evidence type="ECO:0000313" key="2">
    <source>
        <dbReference type="EMBL" id="KAF2264993.1"/>
    </source>
</evidence>
<dbReference type="OrthoDB" id="2561686at2759"/>
<evidence type="ECO:0000256" key="1">
    <source>
        <dbReference type="SAM" id="Phobius"/>
    </source>
</evidence>
<name>A0A9P4KC83_9PLEO</name>